<sequence>MNSKLLESMGLKNYIANAKYNFKYENSKDKIKDYMNSFLIEINLKPSIIYTARQIHSNKVAVAEKGEDFIYGKIIFDVDGLLTDKSKTALLIKFADCTPVVLFDAVNKVQVSLHSGWRGTSTKISQVAINKLVKDYGSKRENIFAFIGPTIDSELYEVGSEVYDAFSSFKSRDDFFSRKNEEKFNLNLKAANLSLLLEYGIPMENIEVSKDFTFSNNSFHSARRDGINYGLNAIITMIV</sequence>
<evidence type="ECO:0000256" key="1">
    <source>
        <dbReference type="ARBA" id="ARBA00000553"/>
    </source>
</evidence>
<reference evidence="11 12" key="1">
    <citation type="submission" date="2018-11" db="EMBL/GenBank/DDBJ databases">
        <title>Genome sequencing and assembly of Anaerosphaera sp. nov., GS7-6-2.</title>
        <authorList>
            <person name="Rettenmaier R."/>
            <person name="Liebl W."/>
            <person name="Zverlov V."/>
        </authorList>
    </citation>
    <scope>NUCLEOTIDE SEQUENCE [LARGE SCALE GENOMIC DNA]</scope>
    <source>
        <strain evidence="11 12">GS7-6-2</strain>
    </source>
</reference>
<name>A0A437S7W0_9FIRM</name>
<keyword evidence="4" id="KW-0808">Transferase</keyword>
<comment type="caution">
    <text evidence="11">The sequence shown here is derived from an EMBL/GenBank/DDBJ whole genome shotgun (WGS) entry which is preliminary data.</text>
</comment>
<dbReference type="CDD" id="cd16833">
    <property type="entry name" value="YfiH"/>
    <property type="match status" value="1"/>
</dbReference>
<dbReference type="PANTHER" id="PTHR30616">
    <property type="entry name" value="UNCHARACTERIZED PROTEIN YFIH"/>
    <property type="match status" value="1"/>
</dbReference>
<dbReference type="GO" id="GO:0016787">
    <property type="term" value="F:hydrolase activity"/>
    <property type="evidence" value="ECO:0007669"/>
    <property type="project" value="UniProtKB-KW"/>
</dbReference>
<comment type="catalytic activity">
    <reaction evidence="1">
        <text>inosine + phosphate = alpha-D-ribose 1-phosphate + hypoxanthine</text>
        <dbReference type="Rhea" id="RHEA:27646"/>
        <dbReference type="ChEBI" id="CHEBI:17368"/>
        <dbReference type="ChEBI" id="CHEBI:17596"/>
        <dbReference type="ChEBI" id="CHEBI:43474"/>
        <dbReference type="ChEBI" id="CHEBI:57720"/>
        <dbReference type="EC" id="2.4.2.1"/>
    </reaction>
    <physiologicalReaction direction="left-to-right" evidence="1">
        <dbReference type="Rhea" id="RHEA:27647"/>
    </physiologicalReaction>
</comment>
<organism evidence="11 12">
    <name type="scientific">Anaerosphaera multitolerans</name>
    <dbReference type="NCBI Taxonomy" id="2487351"/>
    <lineage>
        <taxon>Bacteria</taxon>
        <taxon>Bacillati</taxon>
        <taxon>Bacillota</taxon>
        <taxon>Tissierellia</taxon>
        <taxon>Tissierellales</taxon>
        <taxon>Peptoniphilaceae</taxon>
        <taxon>Anaerosphaera</taxon>
    </lineage>
</organism>
<dbReference type="GO" id="GO:0005507">
    <property type="term" value="F:copper ion binding"/>
    <property type="evidence" value="ECO:0007669"/>
    <property type="project" value="TreeGrafter"/>
</dbReference>
<dbReference type="InterPro" id="IPR011324">
    <property type="entry name" value="Cytotoxic_necrot_fac-like_cat"/>
</dbReference>
<evidence type="ECO:0000256" key="7">
    <source>
        <dbReference type="ARBA" id="ARBA00022833"/>
    </source>
</evidence>
<dbReference type="EMBL" id="RLIH01000005">
    <property type="protein sequence ID" value="RVU54998.1"/>
    <property type="molecule type" value="Genomic_DNA"/>
</dbReference>
<comment type="similarity">
    <text evidence="3">Belongs to the purine nucleoside phosphorylase YfiH/LACC1 family.</text>
</comment>
<dbReference type="Pfam" id="PF02578">
    <property type="entry name" value="Cu-oxidase_4"/>
    <property type="match status" value="1"/>
</dbReference>
<dbReference type="PANTHER" id="PTHR30616:SF2">
    <property type="entry name" value="PURINE NUCLEOSIDE PHOSPHORYLASE LACC1"/>
    <property type="match status" value="1"/>
</dbReference>
<evidence type="ECO:0000256" key="2">
    <source>
        <dbReference type="ARBA" id="ARBA00003215"/>
    </source>
</evidence>
<dbReference type="SUPFAM" id="SSF64438">
    <property type="entry name" value="CNF1/YfiH-like putative cysteine hydrolases"/>
    <property type="match status" value="1"/>
</dbReference>
<comment type="function">
    <text evidence="2">Purine nucleoside enzyme that catalyzes the phosphorolysis of adenosine and inosine nucleosides, yielding D-ribose 1-phosphate and the respective free bases, adenine and hypoxanthine. Also catalyzes the phosphorolysis of S-methyl-5'-thioadenosine into adenine and S-methyl-5-thio-alpha-D-ribose 1-phosphate. Also has adenosine deaminase activity.</text>
</comment>
<protein>
    <submittedName>
        <fullName evidence="11">Laccase domain-containing protein</fullName>
    </submittedName>
</protein>
<dbReference type="Gene3D" id="3.60.140.10">
    <property type="entry name" value="CNF1/YfiH-like putative cysteine hydrolases"/>
    <property type="match status" value="1"/>
</dbReference>
<dbReference type="Proteomes" id="UP000288812">
    <property type="component" value="Unassembled WGS sequence"/>
</dbReference>
<dbReference type="InterPro" id="IPR003730">
    <property type="entry name" value="Cu_polyphenol_OxRdtase"/>
</dbReference>
<evidence type="ECO:0000256" key="5">
    <source>
        <dbReference type="ARBA" id="ARBA00022723"/>
    </source>
</evidence>
<evidence type="ECO:0000313" key="12">
    <source>
        <dbReference type="Proteomes" id="UP000288812"/>
    </source>
</evidence>
<keyword evidence="7" id="KW-0862">Zinc</keyword>
<dbReference type="OrthoDB" id="4279at2"/>
<comment type="catalytic activity">
    <reaction evidence="10">
        <text>S-methyl-5'-thioadenosine + phosphate = 5-(methylsulfanyl)-alpha-D-ribose 1-phosphate + adenine</text>
        <dbReference type="Rhea" id="RHEA:11852"/>
        <dbReference type="ChEBI" id="CHEBI:16708"/>
        <dbReference type="ChEBI" id="CHEBI:17509"/>
        <dbReference type="ChEBI" id="CHEBI:43474"/>
        <dbReference type="ChEBI" id="CHEBI:58533"/>
        <dbReference type="EC" id="2.4.2.28"/>
    </reaction>
    <physiologicalReaction direction="left-to-right" evidence="10">
        <dbReference type="Rhea" id="RHEA:11853"/>
    </physiologicalReaction>
</comment>
<keyword evidence="5" id="KW-0479">Metal-binding</keyword>
<evidence type="ECO:0000256" key="9">
    <source>
        <dbReference type="ARBA" id="ARBA00048968"/>
    </source>
</evidence>
<evidence type="ECO:0000256" key="8">
    <source>
        <dbReference type="ARBA" id="ARBA00047989"/>
    </source>
</evidence>
<evidence type="ECO:0000256" key="10">
    <source>
        <dbReference type="ARBA" id="ARBA00049893"/>
    </source>
</evidence>
<dbReference type="AlphaFoldDB" id="A0A437S7W0"/>
<keyword evidence="12" id="KW-1185">Reference proteome</keyword>
<evidence type="ECO:0000256" key="4">
    <source>
        <dbReference type="ARBA" id="ARBA00022679"/>
    </source>
</evidence>
<evidence type="ECO:0000313" key="11">
    <source>
        <dbReference type="EMBL" id="RVU54998.1"/>
    </source>
</evidence>
<accession>A0A437S7W0</accession>
<comment type="catalytic activity">
    <reaction evidence="9">
        <text>adenosine + phosphate = alpha-D-ribose 1-phosphate + adenine</text>
        <dbReference type="Rhea" id="RHEA:27642"/>
        <dbReference type="ChEBI" id="CHEBI:16335"/>
        <dbReference type="ChEBI" id="CHEBI:16708"/>
        <dbReference type="ChEBI" id="CHEBI:43474"/>
        <dbReference type="ChEBI" id="CHEBI:57720"/>
        <dbReference type="EC" id="2.4.2.1"/>
    </reaction>
    <physiologicalReaction direction="left-to-right" evidence="9">
        <dbReference type="Rhea" id="RHEA:27643"/>
    </physiologicalReaction>
</comment>
<comment type="catalytic activity">
    <reaction evidence="8">
        <text>adenosine + H2O + H(+) = inosine + NH4(+)</text>
        <dbReference type="Rhea" id="RHEA:24408"/>
        <dbReference type="ChEBI" id="CHEBI:15377"/>
        <dbReference type="ChEBI" id="CHEBI:15378"/>
        <dbReference type="ChEBI" id="CHEBI:16335"/>
        <dbReference type="ChEBI" id="CHEBI:17596"/>
        <dbReference type="ChEBI" id="CHEBI:28938"/>
        <dbReference type="EC" id="3.5.4.4"/>
    </reaction>
    <physiologicalReaction direction="left-to-right" evidence="8">
        <dbReference type="Rhea" id="RHEA:24409"/>
    </physiologicalReaction>
</comment>
<evidence type="ECO:0000256" key="3">
    <source>
        <dbReference type="ARBA" id="ARBA00007353"/>
    </source>
</evidence>
<proteinExistence type="inferred from homology"/>
<gene>
    <name evidence="11" type="ORF">EF514_05285</name>
</gene>
<evidence type="ECO:0000256" key="6">
    <source>
        <dbReference type="ARBA" id="ARBA00022801"/>
    </source>
</evidence>
<keyword evidence="6" id="KW-0378">Hydrolase</keyword>
<dbReference type="GO" id="GO:0017061">
    <property type="term" value="F:S-methyl-5-thioadenosine phosphorylase activity"/>
    <property type="evidence" value="ECO:0007669"/>
    <property type="project" value="UniProtKB-EC"/>
</dbReference>
<dbReference type="RefSeq" id="WP_127724380.1">
    <property type="nucleotide sequence ID" value="NZ_RLIH01000005.1"/>
</dbReference>
<dbReference type="InterPro" id="IPR038371">
    <property type="entry name" value="Cu_polyphenol_OxRdtase_sf"/>
</dbReference>